<proteinExistence type="predicted"/>
<name>X5MDC1_9HYPH</name>
<organism evidence="1 2">
    <name type="scientific">Candidatus Phaeomarinibacter ectocarpi</name>
    <dbReference type="NCBI Taxonomy" id="1458461"/>
    <lineage>
        <taxon>Bacteria</taxon>
        <taxon>Pseudomonadati</taxon>
        <taxon>Pseudomonadota</taxon>
        <taxon>Alphaproteobacteria</taxon>
        <taxon>Hyphomicrobiales</taxon>
        <taxon>Parvibaculaceae</taxon>
        <taxon>Candidatus Phaeomarinibacter</taxon>
    </lineage>
</organism>
<gene>
    <name evidence="1" type="ORF">BN1012_Phect115</name>
</gene>
<keyword evidence="2" id="KW-1185">Reference proteome</keyword>
<dbReference type="STRING" id="1458461.BN1012_Phect115"/>
<dbReference type="PATRIC" id="fig|1458461.3.peg.115"/>
<accession>X5MDC1</accession>
<evidence type="ECO:0000313" key="1">
    <source>
        <dbReference type="EMBL" id="CDO58329.1"/>
    </source>
</evidence>
<dbReference type="EMBL" id="HG966617">
    <property type="protein sequence ID" value="CDO58329.1"/>
    <property type="molecule type" value="Genomic_DNA"/>
</dbReference>
<dbReference type="PANTHER" id="PTHR12922:SF7">
    <property type="entry name" value="UBIQUINONE BIOSYNTHESIS PROTEIN COQ4 HOMOLOG, MITOCHONDRIAL"/>
    <property type="match status" value="1"/>
</dbReference>
<dbReference type="AlphaFoldDB" id="X5MDC1"/>
<dbReference type="HOGENOM" id="CLU_080698_1_0_5"/>
<dbReference type="Pfam" id="PF05019">
    <property type="entry name" value="Coq4"/>
    <property type="match status" value="1"/>
</dbReference>
<protein>
    <recommendedName>
        <fullName evidence="3">Ubiquinone biosynthesis protein</fullName>
    </recommendedName>
</protein>
<evidence type="ECO:0008006" key="3">
    <source>
        <dbReference type="Google" id="ProtNLM"/>
    </source>
</evidence>
<dbReference type="KEGG" id="pect:BN1012_Phect115"/>
<evidence type="ECO:0000313" key="2">
    <source>
        <dbReference type="Proteomes" id="UP000032160"/>
    </source>
</evidence>
<dbReference type="OrthoDB" id="9775927at2"/>
<dbReference type="RefSeq" id="WP_052534876.1">
    <property type="nucleotide sequence ID" value="NZ_HG966617.1"/>
</dbReference>
<dbReference type="Proteomes" id="UP000032160">
    <property type="component" value="Chromosome I"/>
</dbReference>
<dbReference type="PANTHER" id="PTHR12922">
    <property type="entry name" value="UBIQUINONE BIOSYNTHESIS PROTEIN"/>
    <property type="match status" value="1"/>
</dbReference>
<sequence length="254" mass="28600">METVSKSEAPEIKDSAWYQPRAAMHAIRELMQNPEDTAQVFRIIKAMSGPSRAKSFKRFCKTSVGRRVLANRESLADRLNDRDALRAMPEGSLGREYLAFVERENLSADGLADASEEGGRYFHTADQELYSNRTRDMHDLWHVTTGYGRDGLGELSLLAFSYAQLGNIGIAMIIYFGARGGVRESGDKRIWKAIWEGYRHGRRATWWAGEDWEGLLSAPLDNVRKQLGVTKPETYREVFRDHLAAAQQAEAAAA</sequence>
<reference evidence="1 2" key="1">
    <citation type="journal article" date="2014" name="Front. Genet.">
        <title>Genome and metabolic network of "Candidatus Phaeomarinobacter ectocarpi" Ec32, a new candidate genus of Alphaproteobacteria frequently associated with brown algae.</title>
        <authorList>
            <person name="Dittami S.M."/>
            <person name="Barbeyron T."/>
            <person name="Boyen C."/>
            <person name="Cambefort J."/>
            <person name="Collet G."/>
            <person name="Delage L."/>
            <person name="Gobet A."/>
            <person name="Groisillier A."/>
            <person name="Leblanc C."/>
            <person name="Michel G."/>
            <person name="Scornet D."/>
            <person name="Siegel A."/>
            <person name="Tapia J.E."/>
            <person name="Tonon T."/>
        </authorList>
    </citation>
    <scope>NUCLEOTIDE SEQUENCE [LARGE SCALE GENOMIC DNA]</scope>
    <source>
        <strain evidence="1 2">Ec32</strain>
    </source>
</reference>
<dbReference type="InterPro" id="IPR007715">
    <property type="entry name" value="Coq4"/>
</dbReference>
<dbReference type="GO" id="GO:0006744">
    <property type="term" value="P:ubiquinone biosynthetic process"/>
    <property type="evidence" value="ECO:0007669"/>
    <property type="project" value="InterPro"/>
</dbReference>